<gene>
    <name evidence="1" type="ORF">TorRG33x02_130670</name>
</gene>
<evidence type="ECO:0000313" key="2">
    <source>
        <dbReference type="Proteomes" id="UP000237000"/>
    </source>
</evidence>
<protein>
    <submittedName>
        <fullName evidence="1">Uncharacterized protein</fullName>
    </submittedName>
</protein>
<dbReference type="Proteomes" id="UP000237000">
    <property type="component" value="Unassembled WGS sequence"/>
</dbReference>
<dbReference type="OrthoDB" id="10554914at2759"/>
<name>A0A2P5EZS3_TREOI</name>
<accession>A0A2P5EZS3</accession>
<sequence>MPRTDLVSSKNVLDAQGLVVNATVPSASFSKNSIDLTAVVVSRGNSGYLESGYGVTTDFGLHLAGVGAHGLDLHSARAGVHGLTLHSVGVGAHGLEGSCTVIPDSSYASGSKLPPNQVAGVGIASSPHVSFKVVDSNLISKSGLTTLVPKNKGAVSDSLPINQNLGSPSFAQVLNSQDLSSSIKMADSHASLIAPETCKPIIKGNYVCVKPITKSTIVTDVPVKNAFSALKKDLVVETPMDEGESHGNKKTWADKVDAPIADIPLVNTKEDATLAQDCIPSSAAATTAILNNEEQILPQHTNLL</sequence>
<evidence type="ECO:0000313" key="1">
    <source>
        <dbReference type="EMBL" id="PON91036.1"/>
    </source>
</evidence>
<proteinExistence type="predicted"/>
<reference evidence="2" key="1">
    <citation type="submission" date="2016-06" db="EMBL/GenBank/DDBJ databases">
        <title>Parallel loss of symbiosis genes in relatives of nitrogen-fixing non-legume Parasponia.</title>
        <authorList>
            <person name="Van Velzen R."/>
            <person name="Holmer R."/>
            <person name="Bu F."/>
            <person name="Rutten L."/>
            <person name="Van Zeijl A."/>
            <person name="Liu W."/>
            <person name="Santuari L."/>
            <person name="Cao Q."/>
            <person name="Sharma T."/>
            <person name="Shen D."/>
            <person name="Roswanjaya Y."/>
            <person name="Wardhani T."/>
            <person name="Kalhor M.S."/>
            <person name="Jansen J."/>
            <person name="Van den Hoogen J."/>
            <person name="Gungor B."/>
            <person name="Hartog M."/>
            <person name="Hontelez J."/>
            <person name="Verver J."/>
            <person name="Yang W.-C."/>
            <person name="Schijlen E."/>
            <person name="Repin R."/>
            <person name="Schilthuizen M."/>
            <person name="Schranz E."/>
            <person name="Heidstra R."/>
            <person name="Miyata K."/>
            <person name="Fedorova E."/>
            <person name="Kohlen W."/>
            <person name="Bisseling T."/>
            <person name="Smit S."/>
            <person name="Geurts R."/>
        </authorList>
    </citation>
    <scope>NUCLEOTIDE SEQUENCE [LARGE SCALE GENOMIC DNA]</scope>
    <source>
        <strain evidence="2">cv. RG33-2</strain>
    </source>
</reference>
<dbReference type="EMBL" id="JXTC01000077">
    <property type="protein sequence ID" value="PON91036.1"/>
    <property type="molecule type" value="Genomic_DNA"/>
</dbReference>
<dbReference type="InParanoid" id="A0A2P5EZS3"/>
<comment type="caution">
    <text evidence="1">The sequence shown here is derived from an EMBL/GenBank/DDBJ whole genome shotgun (WGS) entry which is preliminary data.</text>
</comment>
<organism evidence="1 2">
    <name type="scientific">Trema orientale</name>
    <name type="common">Charcoal tree</name>
    <name type="synonym">Celtis orientalis</name>
    <dbReference type="NCBI Taxonomy" id="63057"/>
    <lineage>
        <taxon>Eukaryota</taxon>
        <taxon>Viridiplantae</taxon>
        <taxon>Streptophyta</taxon>
        <taxon>Embryophyta</taxon>
        <taxon>Tracheophyta</taxon>
        <taxon>Spermatophyta</taxon>
        <taxon>Magnoliopsida</taxon>
        <taxon>eudicotyledons</taxon>
        <taxon>Gunneridae</taxon>
        <taxon>Pentapetalae</taxon>
        <taxon>rosids</taxon>
        <taxon>fabids</taxon>
        <taxon>Rosales</taxon>
        <taxon>Cannabaceae</taxon>
        <taxon>Trema</taxon>
    </lineage>
</organism>
<keyword evidence="2" id="KW-1185">Reference proteome</keyword>
<dbReference type="AlphaFoldDB" id="A0A2P5EZS3"/>